<dbReference type="EMBL" id="JBHSSW010000012">
    <property type="protein sequence ID" value="MFC6198311.1"/>
    <property type="molecule type" value="Genomic_DNA"/>
</dbReference>
<organism evidence="5 6">
    <name type="scientific">Ponticaulis profundi</name>
    <dbReference type="NCBI Taxonomy" id="2665222"/>
    <lineage>
        <taxon>Bacteria</taxon>
        <taxon>Pseudomonadati</taxon>
        <taxon>Pseudomonadota</taxon>
        <taxon>Alphaproteobacteria</taxon>
        <taxon>Hyphomonadales</taxon>
        <taxon>Hyphomonadaceae</taxon>
        <taxon>Ponticaulis</taxon>
    </lineage>
</organism>
<proteinExistence type="predicted"/>
<comment type="caution">
    <text evidence="5">The sequence shown here is derived from an EMBL/GenBank/DDBJ whole genome shotgun (WGS) entry which is preliminary data.</text>
</comment>
<sequence>MASTHRFERTLIAYFLHVFCYDFMFGYAIFPAYFQLKGTAPELIGIILALWAAGIILFEIPAGLLSDLVDRRLLLTLAPLLKGTCFVIWILAGTQGVPYLFFVGIIFWSLASALRSGTKEALLYEQVAAADKLHRYSNILSKERALQDGATLSGAAIGGLIAGYNLELAFWVSLLPLAVCAVAALFLVDVRKQKGLSGGGSFSGVPGLIFDTWQEYASKPELRYVTLYVVLGVTFLSTLEDFNQLFLLAIGLPVWSIGVAVAVMGTARTALAYFASHLERLPCIFWLIPLLSGCALAVSGDRSGLVSLLCLSFSYILLAPLFVLTMARFQRALDGGSRATSTSVMSAVIESFSVLFNIVIAVLLSRLTVLEVYQVCGLYLIAFALWELWQKRRSSRPKRA</sequence>
<feature type="transmembrane region" description="Helical" evidence="4">
    <location>
        <begin position="344"/>
        <end position="364"/>
    </location>
</feature>
<evidence type="ECO:0000313" key="6">
    <source>
        <dbReference type="Proteomes" id="UP001596303"/>
    </source>
</evidence>
<dbReference type="PANTHER" id="PTHR23530">
    <property type="entry name" value="TRANSPORT PROTEIN-RELATED"/>
    <property type="match status" value="1"/>
</dbReference>
<feature type="transmembrane region" description="Helical" evidence="4">
    <location>
        <begin position="168"/>
        <end position="188"/>
    </location>
</feature>
<dbReference type="Proteomes" id="UP001596303">
    <property type="component" value="Unassembled WGS sequence"/>
</dbReference>
<accession>A0ABW1S9S3</accession>
<keyword evidence="3 4" id="KW-0472">Membrane</keyword>
<dbReference type="InterPro" id="IPR036259">
    <property type="entry name" value="MFS_trans_sf"/>
</dbReference>
<dbReference type="InterPro" id="IPR011701">
    <property type="entry name" value="MFS"/>
</dbReference>
<feature type="transmembrane region" description="Helical" evidence="4">
    <location>
        <begin position="12"/>
        <end position="34"/>
    </location>
</feature>
<dbReference type="Pfam" id="PF07690">
    <property type="entry name" value="MFS_1"/>
    <property type="match status" value="1"/>
</dbReference>
<feature type="transmembrane region" description="Helical" evidence="4">
    <location>
        <begin position="305"/>
        <end position="324"/>
    </location>
</feature>
<keyword evidence="6" id="KW-1185">Reference proteome</keyword>
<evidence type="ECO:0000313" key="5">
    <source>
        <dbReference type="EMBL" id="MFC6198311.1"/>
    </source>
</evidence>
<feature type="transmembrane region" description="Helical" evidence="4">
    <location>
        <begin position="283"/>
        <end position="299"/>
    </location>
</feature>
<dbReference type="RefSeq" id="WP_377378421.1">
    <property type="nucleotide sequence ID" value="NZ_JBHSSW010000012.1"/>
</dbReference>
<gene>
    <name evidence="5" type="ORF">ACFQDM_09485</name>
</gene>
<dbReference type="InterPro" id="IPR053160">
    <property type="entry name" value="MFS_DHA3_Transporter"/>
</dbReference>
<feature type="transmembrane region" description="Helical" evidence="4">
    <location>
        <begin position="97"/>
        <end position="114"/>
    </location>
</feature>
<reference evidence="6" key="1">
    <citation type="journal article" date="2019" name="Int. J. Syst. Evol. Microbiol.">
        <title>The Global Catalogue of Microorganisms (GCM) 10K type strain sequencing project: providing services to taxonomists for standard genome sequencing and annotation.</title>
        <authorList>
            <consortium name="The Broad Institute Genomics Platform"/>
            <consortium name="The Broad Institute Genome Sequencing Center for Infectious Disease"/>
            <person name="Wu L."/>
            <person name="Ma J."/>
        </authorList>
    </citation>
    <scope>NUCLEOTIDE SEQUENCE [LARGE SCALE GENOMIC DNA]</scope>
    <source>
        <strain evidence="6">CGMCC-1.15741</strain>
    </source>
</reference>
<feature type="transmembrane region" description="Helical" evidence="4">
    <location>
        <begin position="46"/>
        <end position="66"/>
    </location>
</feature>
<feature type="transmembrane region" description="Helical" evidence="4">
    <location>
        <begin position="370"/>
        <end position="389"/>
    </location>
</feature>
<name>A0ABW1S9S3_9PROT</name>
<dbReference type="PANTHER" id="PTHR23530:SF1">
    <property type="entry name" value="PERMEASE, MAJOR FACILITATOR SUPERFAMILY-RELATED"/>
    <property type="match status" value="1"/>
</dbReference>
<keyword evidence="2 4" id="KW-1133">Transmembrane helix</keyword>
<keyword evidence="1 4" id="KW-0812">Transmembrane</keyword>
<feature type="transmembrane region" description="Helical" evidence="4">
    <location>
        <begin position="222"/>
        <end position="239"/>
    </location>
</feature>
<dbReference type="Gene3D" id="1.20.1250.20">
    <property type="entry name" value="MFS general substrate transporter like domains"/>
    <property type="match status" value="1"/>
</dbReference>
<evidence type="ECO:0000256" key="2">
    <source>
        <dbReference type="ARBA" id="ARBA00022989"/>
    </source>
</evidence>
<evidence type="ECO:0000256" key="1">
    <source>
        <dbReference type="ARBA" id="ARBA00022692"/>
    </source>
</evidence>
<evidence type="ECO:0000256" key="3">
    <source>
        <dbReference type="ARBA" id="ARBA00023136"/>
    </source>
</evidence>
<dbReference type="SUPFAM" id="SSF103473">
    <property type="entry name" value="MFS general substrate transporter"/>
    <property type="match status" value="1"/>
</dbReference>
<evidence type="ECO:0000256" key="4">
    <source>
        <dbReference type="SAM" id="Phobius"/>
    </source>
</evidence>
<feature type="transmembrane region" description="Helical" evidence="4">
    <location>
        <begin position="245"/>
        <end position="271"/>
    </location>
</feature>
<protein>
    <submittedName>
        <fullName evidence="5">MFS transporter</fullName>
    </submittedName>
</protein>